<dbReference type="EMBL" id="JAGFNK010000078">
    <property type="protein sequence ID" value="KAI9508841.1"/>
    <property type="molecule type" value="Genomic_DNA"/>
</dbReference>
<protein>
    <submittedName>
        <fullName evidence="1">Uncharacterized protein</fullName>
    </submittedName>
</protein>
<name>A0ACC0UB27_9AGAM</name>
<keyword evidence="2" id="KW-1185">Reference proteome</keyword>
<dbReference type="Proteomes" id="UP001207468">
    <property type="component" value="Unassembled WGS sequence"/>
</dbReference>
<reference evidence="1" key="1">
    <citation type="submission" date="2021-03" db="EMBL/GenBank/DDBJ databases">
        <title>Evolutionary priming and transition to the ectomycorrhizal habit in an iconic lineage of mushroom-forming fungi: is preadaptation a requirement?</title>
        <authorList>
            <consortium name="DOE Joint Genome Institute"/>
            <person name="Looney B.P."/>
            <person name="Miyauchi S."/>
            <person name="Morin E."/>
            <person name="Drula E."/>
            <person name="Courty P.E."/>
            <person name="Chicoki N."/>
            <person name="Fauchery L."/>
            <person name="Kohler A."/>
            <person name="Kuo A."/>
            <person name="LaButti K."/>
            <person name="Pangilinan J."/>
            <person name="Lipzen A."/>
            <person name="Riley R."/>
            <person name="Andreopoulos W."/>
            <person name="He G."/>
            <person name="Johnson J."/>
            <person name="Barry K.W."/>
            <person name="Grigoriev I.V."/>
            <person name="Nagy L."/>
            <person name="Hibbett D."/>
            <person name="Henrissat B."/>
            <person name="Matheny P.B."/>
            <person name="Labbe J."/>
            <person name="Martin A.F."/>
        </authorList>
    </citation>
    <scope>NUCLEOTIDE SEQUENCE</scope>
    <source>
        <strain evidence="1">BPL698</strain>
    </source>
</reference>
<evidence type="ECO:0000313" key="2">
    <source>
        <dbReference type="Proteomes" id="UP001207468"/>
    </source>
</evidence>
<organism evidence="1 2">
    <name type="scientific">Russula earlei</name>
    <dbReference type="NCBI Taxonomy" id="71964"/>
    <lineage>
        <taxon>Eukaryota</taxon>
        <taxon>Fungi</taxon>
        <taxon>Dikarya</taxon>
        <taxon>Basidiomycota</taxon>
        <taxon>Agaricomycotina</taxon>
        <taxon>Agaricomycetes</taxon>
        <taxon>Russulales</taxon>
        <taxon>Russulaceae</taxon>
        <taxon>Russula</taxon>
    </lineage>
</organism>
<evidence type="ECO:0000313" key="1">
    <source>
        <dbReference type="EMBL" id="KAI9508841.1"/>
    </source>
</evidence>
<accession>A0ACC0UB27</accession>
<proteinExistence type="predicted"/>
<sequence>MGSALSKASRAAAARSVKKPSWSGARMPAYDPNTPSMQSARKPRASESKTKDIQRDAKDPQLSANLSRLEPVRVYYHLLPAGTQNQVKELFESRARAEDEAASTRTPRNRLHTSSLIALLQERQNAIVGAGSHGAAETATRQLAEKYGMDVERLERLVQSVNVPSVRERGSVTFVRDAESGEDITVAEVEWREPKVLGDHTGAHPPGYT</sequence>
<gene>
    <name evidence="1" type="ORF">F5148DRAFT_839333</name>
</gene>
<comment type="caution">
    <text evidence="1">The sequence shown here is derived from an EMBL/GenBank/DDBJ whole genome shotgun (WGS) entry which is preliminary data.</text>
</comment>